<evidence type="ECO:0000313" key="2">
    <source>
        <dbReference type="EMBL" id="VYU42544.1"/>
    </source>
</evidence>
<dbReference type="EMBL" id="CACRUT010000016">
    <property type="protein sequence ID" value="VYU42544.1"/>
    <property type="molecule type" value="Genomic_DNA"/>
</dbReference>
<organism evidence="2">
    <name type="scientific">Paraprevotella clara</name>
    <dbReference type="NCBI Taxonomy" id="454154"/>
    <lineage>
        <taxon>Bacteria</taxon>
        <taxon>Pseudomonadati</taxon>
        <taxon>Bacteroidota</taxon>
        <taxon>Bacteroidia</taxon>
        <taxon>Bacteroidales</taxon>
        <taxon>Prevotellaceae</taxon>
        <taxon>Paraprevotella</taxon>
    </lineage>
</organism>
<feature type="compositionally biased region" description="Polar residues" evidence="1">
    <location>
        <begin position="13"/>
        <end position="23"/>
    </location>
</feature>
<feature type="region of interest" description="Disordered" evidence="1">
    <location>
        <begin position="1"/>
        <end position="37"/>
    </location>
</feature>
<dbReference type="AlphaFoldDB" id="A0A6N3ERZ6"/>
<name>A0A6N3ERZ6_9BACT</name>
<dbReference type="RefSeq" id="WP_412442988.1">
    <property type="nucleotide sequence ID" value="NZ_CACRUT010000016.1"/>
</dbReference>
<gene>
    <name evidence="2" type="ORF">PCLFYP37_02849</name>
</gene>
<evidence type="ECO:0000256" key="1">
    <source>
        <dbReference type="SAM" id="MobiDB-lite"/>
    </source>
</evidence>
<sequence length="112" mass="12652">MAKTSGGVRGKSSPRSSGGNYQASVAVENRHGETRWLQKNFRTQKQAEQWIDRVASRFDSPAKSGFATTAAIDKDTKRGTQYDIYNRDLSREFEAKDKREFRAGRGGYTGRR</sequence>
<reference evidence="2" key="1">
    <citation type="submission" date="2019-11" db="EMBL/GenBank/DDBJ databases">
        <authorList>
            <person name="Feng L."/>
        </authorList>
    </citation>
    <scope>NUCLEOTIDE SEQUENCE</scope>
    <source>
        <strain evidence="2">PclaraLFYP37</strain>
    </source>
</reference>
<proteinExistence type="predicted"/>
<protein>
    <submittedName>
        <fullName evidence="2">Uncharacterized protein</fullName>
    </submittedName>
</protein>
<accession>A0A6N3ERZ6</accession>